<dbReference type="GO" id="GO:0016818">
    <property type="term" value="F:hydrolase activity, acting on acid anhydrides, in phosphorus-containing anhydrides"/>
    <property type="evidence" value="ECO:0007669"/>
    <property type="project" value="InterPro"/>
</dbReference>
<accession>A0A4R3J0F9</accession>
<dbReference type="GO" id="GO:0008270">
    <property type="term" value="F:zinc ion binding"/>
    <property type="evidence" value="ECO:0007669"/>
    <property type="project" value="InterPro"/>
</dbReference>
<gene>
    <name evidence="4" type="ORF">EDD52_1266</name>
</gene>
<protein>
    <submittedName>
        <fullName evidence="4">HIRAN domain-containing protein</fullName>
    </submittedName>
</protein>
<dbReference type="AlphaFoldDB" id="A0A4R3J0F9"/>
<evidence type="ECO:0000259" key="3">
    <source>
        <dbReference type="SMART" id="SM00910"/>
    </source>
</evidence>
<reference evidence="4 5" key="1">
    <citation type="submission" date="2019-03" db="EMBL/GenBank/DDBJ databases">
        <title>Genomic Encyclopedia of Type Strains, Phase IV (KMG-IV): sequencing the most valuable type-strain genomes for metagenomic binning, comparative biology and taxonomic classification.</title>
        <authorList>
            <person name="Goeker M."/>
        </authorList>
    </citation>
    <scope>NUCLEOTIDE SEQUENCE [LARGE SCALE GENOMIC DNA]</scope>
    <source>
        <strain evidence="4 5">DSM 104836</strain>
    </source>
</reference>
<evidence type="ECO:0000313" key="5">
    <source>
        <dbReference type="Proteomes" id="UP000295696"/>
    </source>
</evidence>
<keyword evidence="1" id="KW-0479">Metal-binding</keyword>
<evidence type="ECO:0000256" key="1">
    <source>
        <dbReference type="ARBA" id="ARBA00022723"/>
    </source>
</evidence>
<dbReference type="Gene3D" id="3.30.70.2330">
    <property type="match status" value="1"/>
</dbReference>
<organism evidence="4 5">
    <name type="scientific">Primorskyibacter sedentarius</name>
    <dbReference type="NCBI Taxonomy" id="745311"/>
    <lineage>
        <taxon>Bacteria</taxon>
        <taxon>Pseudomonadati</taxon>
        <taxon>Pseudomonadota</taxon>
        <taxon>Alphaproteobacteria</taxon>
        <taxon>Rhodobacterales</taxon>
        <taxon>Roseobacteraceae</taxon>
        <taxon>Primorskyibacter</taxon>
    </lineage>
</organism>
<proteinExistence type="predicted"/>
<dbReference type="SMART" id="SM00910">
    <property type="entry name" value="HIRAN"/>
    <property type="match status" value="1"/>
</dbReference>
<name>A0A4R3J0F9_9RHOB</name>
<dbReference type="Pfam" id="PF08797">
    <property type="entry name" value="HIRAN"/>
    <property type="match status" value="1"/>
</dbReference>
<dbReference type="GO" id="GO:0003676">
    <property type="term" value="F:nucleic acid binding"/>
    <property type="evidence" value="ECO:0007669"/>
    <property type="project" value="InterPro"/>
</dbReference>
<keyword evidence="2" id="KW-0378">Hydrolase</keyword>
<feature type="domain" description="HIRAN" evidence="3">
    <location>
        <begin position="56"/>
        <end position="158"/>
    </location>
</feature>
<dbReference type="InterPro" id="IPR014905">
    <property type="entry name" value="HIRAN"/>
</dbReference>
<dbReference type="Proteomes" id="UP000295696">
    <property type="component" value="Unassembled WGS sequence"/>
</dbReference>
<sequence>MGLLSWLFGAPEEAAAESEDRGSMRADHAVKQPVRTYASPTARVQWERGRFPIKAVGEINYQVALLDITGGPNRNGYQMEMEAVLQREYDNPYDGNAVVVEIKGLTVGYLPRDQAARVSSQMKRDGISGARCIARLIGGWPTKKNVAGHFGVRLGVPKRGWIDFGLGKSEPQDGQ</sequence>
<evidence type="ECO:0000313" key="4">
    <source>
        <dbReference type="EMBL" id="TCS57598.1"/>
    </source>
</evidence>
<dbReference type="EMBL" id="SLZU01000026">
    <property type="protein sequence ID" value="TCS57598.1"/>
    <property type="molecule type" value="Genomic_DNA"/>
</dbReference>
<evidence type="ECO:0000256" key="2">
    <source>
        <dbReference type="ARBA" id="ARBA00022801"/>
    </source>
</evidence>
<keyword evidence="5" id="KW-1185">Reference proteome</keyword>
<comment type="caution">
    <text evidence="4">The sequence shown here is derived from an EMBL/GenBank/DDBJ whole genome shotgun (WGS) entry which is preliminary data.</text>
</comment>
<dbReference type="RefSeq" id="WP_132248516.1">
    <property type="nucleotide sequence ID" value="NZ_SLZU01000026.1"/>
</dbReference>
<dbReference type="OrthoDB" id="8446608at2"/>